<sequence>MDPRIKGNYTAVDDWFACEKPLDHEEKEKVEQVKFLETHKEEEVKQPKRLPERKHNFAGEILWVSLIVFGLLKGCSYVEQKLVAKPPVTDHVMAEMTSKLAALGSLEARLVELEESVFNIKCDLMKLNPEKERGSVEGRLEARLKMIKGRASSLYKKLSGSTSIIGEKMYDTGEKMFNTVSGSTSSIAAVIRTTLLGEKIDNSDSTVEEGIGRPDYALSFIGSKIVRYSNPYKREKDGTIAINEDAVSMVRPGFGDIGHSFCLNGSTGFVEIKLDTRVVPQGVTLEYQDEGGDSLRPTAPKDCRVSAWLEDEKESMDRVYLLSEFTYNLDKKHIQTFALDNSRFLLGGKMVNKIRFDVLSNYGSEATCIYRLRVQGRERLD</sequence>
<dbReference type="InterPro" id="IPR045119">
    <property type="entry name" value="SUN1-5"/>
</dbReference>
<keyword evidence="4" id="KW-0472">Membrane</keyword>
<keyword evidence="7" id="KW-1185">Reference proteome</keyword>
<organism evidence="6 7">
    <name type="scientific">Escallonia herrerae</name>
    <dbReference type="NCBI Taxonomy" id="1293975"/>
    <lineage>
        <taxon>Eukaryota</taxon>
        <taxon>Viridiplantae</taxon>
        <taxon>Streptophyta</taxon>
        <taxon>Embryophyta</taxon>
        <taxon>Tracheophyta</taxon>
        <taxon>Spermatophyta</taxon>
        <taxon>Magnoliopsida</taxon>
        <taxon>eudicotyledons</taxon>
        <taxon>Gunneridae</taxon>
        <taxon>Pentapetalae</taxon>
        <taxon>asterids</taxon>
        <taxon>campanulids</taxon>
        <taxon>Escalloniales</taxon>
        <taxon>Escalloniaceae</taxon>
        <taxon>Escallonia</taxon>
    </lineage>
</organism>
<evidence type="ECO:0000256" key="1">
    <source>
        <dbReference type="ARBA" id="ARBA00004370"/>
    </source>
</evidence>
<dbReference type="AlphaFoldDB" id="A0AA88V9K0"/>
<evidence type="ECO:0000256" key="3">
    <source>
        <dbReference type="ARBA" id="ARBA00022989"/>
    </source>
</evidence>
<keyword evidence="2" id="KW-0812">Transmembrane</keyword>
<dbReference type="Pfam" id="PF07738">
    <property type="entry name" value="Sad1_UNC"/>
    <property type="match status" value="1"/>
</dbReference>
<evidence type="ECO:0000256" key="4">
    <source>
        <dbReference type="ARBA" id="ARBA00023136"/>
    </source>
</evidence>
<dbReference type="GO" id="GO:0043495">
    <property type="term" value="F:protein-membrane adaptor activity"/>
    <property type="evidence" value="ECO:0007669"/>
    <property type="project" value="TreeGrafter"/>
</dbReference>
<evidence type="ECO:0000259" key="5">
    <source>
        <dbReference type="PROSITE" id="PS51469"/>
    </source>
</evidence>
<dbReference type="GO" id="GO:0016020">
    <property type="term" value="C:membrane"/>
    <property type="evidence" value="ECO:0007669"/>
    <property type="project" value="UniProtKB-SubCell"/>
</dbReference>
<feature type="domain" description="SUN" evidence="5">
    <location>
        <begin position="204"/>
        <end position="379"/>
    </location>
</feature>
<dbReference type="PANTHER" id="PTHR12911">
    <property type="entry name" value="SAD1/UNC-84-LIKE PROTEIN-RELATED"/>
    <property type="match status" value="1"/>
</dbReference>
<dbReference type="PANTHER" id="PTHR12911:SF8">
    <property type="entry name" value="KLAROID PROTEIN-RELATED"/>
    <property type="match status" value="1"/>
</dbReference>
<dbReference type="Proteomes" id="UP001188597">
    <property type="component" value="Unassembled WGS sequence"/>
</dbReference>
<dbReference type="PROSITE" id="PS51469">
    <property type="entry name" value="SUN"/>
    <property type="match status" value="1"/>
</dbReference>
<comment type="caution">
    <text evidence="6">The sequence shown here is derived from an EMBL/GenBank/DDBJ whole genome shotgun (WGS) entry which is preliminary data.</text>
</comment>
<dbReference type="Gene3D" id="2.60.120.260">
    <property type="entry name" value="Galactose-binding domain-like"/>
    <property type="match status" value="1"/>
</dbReference>
<keyword evidence="3" id="KW-1133">Transmembrane helix</keyword>
<comment type="subcellular location">
    <subcellularLocation>
        <location evidence="1">Membrane</location>
    </subcellularLocation>
</comment>
<protein>
    <recommendedName>
        <fullName evidence="5">SUN domain-containing protein</fullName>
    </recommendedName>
</protein>
<dbReference type="InterPro" id="IPR012919">
    <property type="entry name" value="SUN_dom"/>
</dbReference>
<dbReference type="GO" id="GO:0005635">
    <property type="term" value="C:nuclear envelope"/>
    <property type="evidence" value="ECO:0007669"/>
    <property type="project" value="TreeGrafter"/>
</dbReference>
<accession>A0AA88V9K0</accession>
<name>A0AA88V9K0_9ASTE</name>
<evidence type="ECO:0000256" key="2">
    <source>
        <dbReference type="ARBA" id="ARBA00022692"/>
    </source>
</evidence>
<evidence type="ECO:0000313" key="7">
    <source>
        <dbReference type="Proteomes" id="UP001188597"/>
    </source>
</evidence>
<proteinExistence type="predicted"/>
<dbReference type="EMBL" id="JAVXUP010002249">
    <property type="protein sequence ID" value="KAK3004477.1"/>
    <property type="molecule type" value="Genomic_DNA"/>
</dbReference>
<evidence type="ECO:0000313" key="6">
    <source>
        <dbReference type="EMBL" id="KAK3004477.1"/>
    </source>
</evidence>
<reference evidence="6" key="1">
    <citation type="submission" date="2022-12" db="EMBL/GenBank/DDBJ databases">
        <title>Draft genome assemblies for two species of Escallonia (Escalloniales).</title>
        <authorList>
            <person name="Chanderbali A."/>
            <person name="Dervinis C."/>
            <person name="Anghel I."/>
            <person name="Soltis D."/>
            <person name="Soltis P."/>
            <person name="Zapata F."/>
        </authorList>
    </citation>
    <scope>NUCLEOTIDE SEQUENCE</scope>
    <source>
        <strain evidence="6">UCBG64.0493</strain>
        <tissue evidence="6">Leaf</tissue>
    </source>
</reference>
<gene>
    <name evidence="6" type="ORF">RJ639_019584</name>
</gene>